<evidence type="ECO:0000256" key="3">
    <source>
        <dbReference type="SAM" id="SignalP"/>
    </source>
</evidence>
<dbReference type="Gene3D" id="3.40.50.720">
    <property type="entry name" value="NAD(P)-binding Rossmann-like Domain"/>
    <property type="match status" value="2"/>
</dbReference>
<dbReference type="EMBL" id="SHNP01000003">
    <property type="protein sequence ID" value="MCX2974055.1"/>
    <property type="molecule type" value="Genomic_DNA"/>
</dbReference>
<dbReference type="Pfam" id="PF02826">
    <property type="entry name" value="2-Hacid_dh_C"/>
    <property type="match status" value="1"/>
</dbReference>
<proteinExistence type="predicted"/>
<keyword evidence="6" id="KW-1185">Reference proteome</keyword>
<protein>
    <submittedName>
        <fullName evidence="5">D-2-hydroxyacid dehydrogenase</fullName>
    </submittedName>
</protein>
<name>A0ABT3SVV2_9GAMM</name>
<evidence type="ECO:0000256" key="1">
    <source>
        <dbReference type="ARBA" id="ARBA00023002"/>
    </source>
</evidence>
<feature type="domain" description="D-isomer specific 2-hydroxyacid dehydrogenase NAD-binding" evidence="4">
    <location>
        <begin position="161"/>
        <end position="339"/>
    </location>
</feature>
<dbReference type="InterPro" id="IPR006140">
    <property type="entry name" value="D-isomer_DH_NAD-bd"/>
</dbReference>
<gene>
    <name evidence="5" type="ORF">EYC87_10730</name>
</gene>
<feature type="chain" id="PRO_5046232473" evidence="3">
    <location>
        <begin position="23"/>
        <end position="377"/>
    </location>
</feature>
<organism evidence="5 6">
    <name type="scientific">Candidatus Seongchinamella marina</name>
    <dbReference type="NCBI Taxonomy" id="2518990"/>
    <lineage>
        <taxon>Bacteria</taxon>
        <taxon>Pseudomonadati</taxon>
        <taxon>Pseudomonadota</taxon>
        <taxon>Gammaproteobacteria</taxon>
        <taxon>Cellvibrionales</taxon>
        <taxon>Halieaceae</taxon>
        <taxon>Seongchinamella</taxon>
    </lineage>
</organism>
<dbReference type="Proteomes" id="UP001143307">
    <property type="component" value="Unassembled WGS sequence"/>
</dbReference>
<feature type="signal peptide" evidence="3">
    <location>
        <begin position="1"/>
        <end position="22"/>
    </location>
</feature>
<reference evidence="5" key="1">
    <citation type="submission" date="2019-02" db="EMBL/GenBank/DDBJ databases">
        <authorList>
            <person name="Li S.-H."/>
        </authorList>
    </citation>
    <scope>NUCLEOTIDE SEQUENCE</scope>
    <source>
        <strain evidence="5">IMCC8485</strain>
    </source>
</reference>
<accession>A0ABT3SVV2</accession>
<dbReference type="PANTHER" id="PTHR43333">
    <property type="entry name" value="2-HACID_DH_C DOMAIN-CONTAINING PROTEIN"/>
    <property type="match status" value="1"/>
</dbReference>
<dbReference type="CDD" id="cd05300">
    <property type="entry name" value="2-Hacid_dh_1"/>
    <property type="match status" value="1"/>
</dbReference>
<evidence type="ECO:0000259" key="4">
    <source>
        <dbReference type="Pfam" id="PF02826"/>
    </source>
</evidence>
<keyword evidence="2" id="KW-0520">NAD</keyword>
<sequence length="377" mass="39944">MKITITLTITLLVSCLAAQVSSAPNQDAANIIQELGLREASKPLSRQPGWAPSKILVSAPPFLTSITPGYLQQLRGAAGTAELVIDDSGAFVPDPALLQGVDAVIGLCDPATMTAGADLIWVHNYFVGMDRCASLTPEQVSGRTFTNGKRLSGPAIAEHSIAMMLSLARGLPAYYRAQMDSKWDNNLRQQVRFGELKDKTLLVVGLGGIGTEVAWRAHGLGMKVTAIRNSSRSGPDYVSYVGLSDELMALAADADVVVNALPLTSKTAGLFNEKFFAKVKKGSLFISVGRGKSTDTDALIAALESGRVYGAGLDVTDPEPLPADSPLWLMDNVIITPHSSTAGSDSIRRGAIIAVENLRRYVAGEPMLSVVNMDAGY</sequence>
<dbReference type="InterPro" id="IPR036291">
    <property type="entry name" value="NAD(P)-bd_dom_sf"/>
</dbReference>
<evidence type="ECO:0000256" key="2">
    <source>
        <dbReference type="ARBA" id="ARBA00023027"/>
    </source>
</evidence>
<evidence type="ECO:0000313" key="5">
    <source>
        <dbReference type="EMBL" id="MCX2974055.1"/>
    </source>
</evidence>
<dbReference type="PRINTS" id="PR00411">
    <property type="entry name" value="PNDRDTASEI"/>
</dbReference>
<dbReference type="PANTHER" id="PTHR43333:SF1">
    <property type="entry name" value="D-ISOMER SPECIFIC 2-HYDROXYACID DEHYDROGENASE NAD-BINDING DOMAIN-CONTAINING PROTEIN"/>
    <property type="match status" value="1"/>
</dbReference>
<keyword evidence="1" id="KW-0560">Oxidoreductase</keyword>
<dbReference type="RefSeq" id="WP_279252870.1">
    <property type="nucleotide sequence ID" value="NZ_SHNP01000003.1"/>
</dbReference>
<dbReference type="SUPFAM" id="SSF51735">
    <property type="entry name" value="NAD(P)-binding Rossmann-fold domains"/>
    <property type="match status" value="1"/>
</dbReference>
<keyword evidence="3" id="KW-0732">Signal</keyword>
<comment type="caution">
    <text evidence="5">The sequence shown here is derived from an EMBL/GenBank/DDBJ whole genome shotgun (WGS) entry which is preliminary data.</text>
</comment>
<evidence type="ECO:0000313" key="6">
    <source>
        <dbReference type="Proteomes" id="UP001143307"/>
    </source>
</evidence>
<dbReference type="PROSITE" id="PS51257">
    <property type="entry name" value="PROKAR_LIPOPROTEIN"/>
    <property type="match status" value="1"/>
</dbReference>